<dbReference type="CDD" id="cd02440">
    <property type="entry name" value="AdoMet_MTases"/>
    <property type="match status" value="1"/>
</dbReference>
<protein>
    <submittedName>
        <fullName evidence="2">SAM-dependent methyltransferase</fullName>
    </submittedName>
</protein>
<keyword evidence="2" id="KW-0489">Methyltransferase</keyword>
<dbReference type="Pfam" id="PF08241">
    <property type="entry name" value="Methyltransf_11"/>
    <property type="match status" value="1"/>
</dbReference>
<accession>A0ABV2R8C7</accession>
<evidence type="ECO:0000259" key="1">
    <source>
        <dbReference type="Pfam" id="PF08241"/>
    </source>
</evidence>
<dbReference type="Proteomes" id="UP001549313">
    <property type="component" value="Unassembled WGS sequence"/>
</dbReference>
<sequence>MPEFISDALDVLAHNQTAWDRQAALDCDWSRPVSPETVAAARAGRWSVQLTPGALPDDWLGDVRGRRILCLASAGGQQAPVLAAAGAETTVFDISRRQLDQDRLVADRDGLSLTVAQGDMRDLSMFEDEAFDIVFHPISNHYVPEVKPIWRECFRVLKPGGRMLAGFYNPAIFIGDRDPELVRQGLIRPVYSIPYADATDLAPDALAAKVERGEALVFGHSLTDLVAGQIEAGFVIAGFQEDRPPAPRFLIDHCLPTYLSTLALKT</sequence>
<keyword evidence="2" id="KW-0808">Transferase</keyword>
<dbReference type="InterPro" id="IPR013216">
    <property type="entry name" value="Methyltransf_11"/>
</dbReference>
<evidence type="ECO:0000313" key="2">
    <source>
        <dbReference type="EMBL" id="MET4682846.1"/>
    </source>
</evidence>
<dbReference type="Gene3D" id="3.40.50.150">
    <property type="entry name" value="Vaccinia Virus protein VP39"/>
    <property type="match status" value="1"/>
</dbReference>
<reference evidence="2 3" key="1">
    <citation type="submission" date="2024-06" db="EMBL/GenBank/DDBJ databases">
        <title>Sorghum-associated microbial communities from plants grown in Nebraska, USA.</title>
        <authorList>
            <person name="Schachtman D."/>
        </authorList>
    </citation>
    <scope>NUCLEOTIDE SEQUENCE [LARGE SCALE GENOMIC DNA]</scope>
    <source>
        <strain evidence="2 3">2814</strain>
    </source>
</reference>
<feature type="domain" description="Methyltransferase type 11" evidence="1">
    <location>
        <begin position="70"/>
        <end position="164"/>
    </location>
</feature>
<dbReference type="GO" id="GO:0008168">
    <property type="term" value="F:methyltransferase activity"/>
    <property type="evidence" value="ECO:0007669"/>
    <property type="project" value="UniProtKB-KW"/>
</dbReference>
<dbReference type="RefSeq" id="WP_354087785.1">
    <property type="nucleotide sequence ID" value="NZ_JBEPTF010000001.1"/>
</dbReference>
<comment type="caution">
    <text evidence="2">The sequence shown here is derived from an EMBL/GenBank/DDBJ whole genome shotgun (WGS) entry which is preliminary data.</text>
</comment>
<gene>
    <name evidence="2" type="ORF">ABIE19_000755</name>
</gene>
<keyword evidence="3" id="KW-1185">Reference proteome</keyword>
<dbReference type="GO" id="GO:0032259">
    <property type="term" value="P:methylation"/>
    <property type="evidence" value="ECO:0007669"/>
    <property type="project" value="UniProtKB-KW"/>
</dbReference>
<proteinExistence type="predicted"/>
<dbReference type="EMBL" id="JBEPTF010000001">
    <property type="protein sequence ID" value="MET4682846.1"/>
    <property type="molecule type" value="Genomic_DNA"/>
</dbReference>
<organism evidence="2 3">
    <name type="scientific">Brevundimonas faecalis</name>
    <dbReference type="NCBI Taxonomy" id="947378"/>
    <lineage>
        <taxon>Bacteria</taxon>
        <taxon>Pseudomonadati</taxon>
        <taxon>Pseudomonadota</taxon>
        <taxon>Alphaproteobacteria</taxon>
        <taxon>Caulobacterales</taxon>
        <taxon>Caulobacteraceae</taxon>
        <taxon>Brevundimonas</taxon>
    </lineage>
</organism>
<dbReference type="InterPro" id="IPR029063">
    <property type="entry name" value="SAM-dependent_MTases_sf"/>
</dbReference>
<evidence type="ECO:0000313" key="3">
    <source>
        <dbReference type="Proteomes" id="UP001549313"/>
    </source>
</evidence>
<dbReference type="SUPFAM" id="SSF53335">
    <property type="entry name" value="S-adenosyl-L-methionine-dependent methyltransferases"/>
    <property type="match status" value="1"/>
</dbReference>
<name>A0ABV2R8C7_9CAUL</name>